<evidence type="ECO:0000313" key="2">
    <source>
        <dbReference type="Proteomes" id="UP000076967"/>
    </source>
</evidence>
<dbReference type="Pfam" id="PF04525">
    <property type="entry name" value="LOR"/>
    <property type="match status" value="1"/>
</dbReference>
<reference evidence="1 2" key="1">
    <citation type="submission" date="2016-03" db="EMBL/GenBank/DDBJ databases">
        <title>Draft genome sequence of Paenibacillus glacialis DSM 22343.</title>
        <authorList>
            <person name="Shin S.-K."/>
            <person name="Yi H."/>
        </authorList>
    </citation>
    <scope>NUCLEOTIDE SEQUENCE [LARGE SCALE GENOMIC DNA]</scope>
    <source>
        <strain evidence="1 2">DSM 22343</strain>
    </source>
</reference>
<accession>A0A162K7A7</accession>
<keyword evidence="2" id="KW-1185">Reference proteome</keyword>
<gene>
    <name evidence="1" type="ORF">PGLA_15885</name>
</gene>
<dbReference type="SUPFAM" id="SSF54518">
    <property type="entry name" value="Tubby C-terminal domain-like"/>
    <property type="match status" value="1"/>
</dbReference>
<dbReference type="STRING" id="494026.PGLA_15885"/>
<organism evidence="1 2">
    <name type="scientific">Paenibacillus glacialis</name>
    <dbReference type="NCBI Taxonomy" id="494026"/>
    <lineage>
        <taxon>Bacteria</taxon>
        <taxon>Bacillati</taxon>
        <taxon>Bacillota</taxon>
        <taxon>Bacilli</taxon>
        <taxon>Bacillales</taxon>
        <taxon>Paenibacillaceae</taxon>
        <taxon>Paenibacillus</taxon>
    </lineage>
</organism>
<evidence type="ECO:0000313" key="1">
    <source>
        <dbReference type="EMBL" id="OAB41748.1"/>
    </source>
</evidence>
<proteinExistence type="predicted"/>
<name>A0A162K7A7_9BACL</name>
<protein>
    <submittedName>
        <fullName evidence="1">Uncharacterized protein</fullName>
    </submittedName>
</protein>
<dbReference type="InterPro" id="IPR025659">
    <property type="entry name" value="Tubby-like_C"/>
</dbReference>
<dbReference type="AlphaFoldDB" id="A0A162K7A7"/>
<dbReference type="OrthoDB" id="572274at2"/>
<sequence length="203" mass="23784">MYNLVLKETVFMKDRFNHSNYLVRKQFFKIFGGAFHIYDPQDGLVFYVKQQAFKLKEDIRVYSSEDMTEEVLVIKARSRIDFSATYDVFDSISNETVGSFRRKGMKSILKDEWIILDQQEREVGLITEDSMLMAILRRFLSNLIPQTFVGTIGQHDVLTFKQRFNPFVQKIELDFSMDRQQLLDRRLGIAASVLLSAIEGRQD</sequence>
<dbReference type="Proteomes" id="UP000076967">
    <property type="component" value="Unassembled WGS sequence"/>
</dbReference>
<dbReference type="EMBL" id="LVJH01000027">
    <property type="protein sequence ID" value="OAB41748.1"/>
    <property type="molecule type" value="Genomic_DNA"/>
</dbReference>
<comment type="caution">
    <text evidence="1">The sequence shown here is derived from an EMBL/GenBank/DDBJ whole genome shotgun (WGS) entry which is preliminary data.</text>
</comment>
<dbReference type="InterPro" id="IPR007612">
    <property type="entry name" value="LOR"/>
</dbReference>